<accession>A0A8J3VAG2</accession>
<dbReference type="Pfam" id="PF03779">
    <property type="entry name" value="SPW"/>
    <property type="match status" value="1"/>
</dbReference>
<dbReference type="Proteomes" id="UP000630097">
    <property type="component" value="Unassembled WGS sequence"/>
</dbReference>
<organism evidence="3 4">
    <name type="scientific">Planotetraspora kaengkrachanensis</name>
    <dbReference type="NCBI Taxonomy" id="575193"/>
    <lineage>
        <taxon>Bacteria</taxon>
        <taxon>Bacillati</taxon>
        <taxon>Actinomycetota</taxon>
        <taxon>Actinomycetes</taxon>
        <taxon>Streptosporangiales</taxon>
        <taxon>Streptosporangiaceae</taxon>
        <taxon>Planotetraspora</taxon>
    </lineage>
</organism>
<gene>
    <name evidence="3" type="ORF">Pka01_64640</name>
</gene>
<keyword evidence="1" id="KW-0812">Transmembrane</keyword>
<feature type="transmembrane region" description="Helical" evidence="1">
    <location>
        <begin position="87"/>
        <end position="104"/>
    </location>
</feature>
<feature type="transmembrane region" description="Helical" evidence="1">
    <location>
        <begin position="61"/>
        <end position="80"/>
    </location>
</feature>
<dbReference type="RefSeq" id="WP_203886660.1">
    <property type="nucleotide sequence ID" value="NZ_BAABHH010000026.1"/>
</dbReference>
<proteinExistence type="predicted"/>
<comment type="caution">
    <text evidence="3">The sequence shown here is derived from an EMBL/GenBank/DDBJ whole genome shotgun (WGS) entry which is preliminary data.</text>
</comment>
<protein>
    <recommendedName>
        <fullName evidence="2">SPW repeat-containing integral membrane domain-containing protein</fullName>
    </recommendedName>
</protein>
<keyword evidence="1" id="KW-1133">Transmembrane helix</keyword>
<feature type="domain" description="SPW repeat-containing integral membrane" evidence="2">
    <location>
        <begin position="31"/>
        <end position="128"/>
    </location>
</feature>
<reference evidence="3 4" key="1">
    <citation type="submission" date="2021-01" db="EMBL/GenBank/DDBJ databases">
        <title>Whole genome shotgun sequence of Planotetraspora kaengkrachanensis NBRC 104272.</title>
        <authorList>
            <person name="Komaki H."/>
            <person name="Tamura T."/>
        </authorList>
    </citation>
    <scope>NUCLEOTIDE SEQUENCE [LARGE SCALE GENOMIC DNA]</scope>
    <source>
        <strain evidence="3 4">NBRC 104272</strain>
    </source>
</reference>
<feature type="transmembrane region" description="Helical" evidence="1">
    <location>
        <begin position="116"/>
        <end position="136"/>
    </location>
</feature>
<dbReference type="EMBL" id="BONV01000038">
    <property type="protein sequence ID" value="GIG83337.1"/>
    <property type="molecule type" value="Genomic_DNA"/>
</dbReference>
<evidence type="ECO:0000313" key="4">
    <source>
        <dbReference type="Proteomes" id="UP000630097"/>
    </source>
</evidence>
<dbReference type="InterPro" id="IPR005530">
    <property type="entry name" value="SPW"/>
</dbReference>
<evidence type="ECO:0000256" key="1">
    <source>
        <dbReference type="SAM" id="Phobius"/>
    </source>
</evidence>
<name>A0A8J3VAG2_9ACTN</name>
<keyword evidence="4" id="KW-1185">Reference proteome</keyword>
<dbReference type="AlphaFoldDB" id="A0A8J3VAG2"/>
<feature type="transmembrane region" description="Helical" evidence="1">
    <location>
        <begin position="34"/>
        <end position="55"/>
    </location>
</feature>
<keyword evidence="1" id="KW-0472">Membrane</keyword>
<evidence type="ECO:0000313" key="3">
    <source>
        <dbReference type="EMBL" id="GIG83337.1"/>
    </source>
</evidence>
<sequence length="153" mass="16206">MMRTGLTARPDVAELRDTYDRAGSAAPAQFADGLTLLAGLYLAISPWVAGFYGFGNLTLNNLIVGLAVVALAMGFASAFGRTYGVSWLVPVLGVWTIIAPWVISGQPATTRTVWNNVVTGAVIAVFGLAAMATAMLHQRKKQVVSEHRTGGRQ</sequence>
<evidence type="ECO:0000259" key="2">
    <source>
        <dbReference type="Pfam" id="PF03779"/>
    </source>
</evidence>